<name>A0A4Q0VCI4_CLOTA</name>
<dbReference type="SUPFAM" id="SSF51735">
    <property type="entry name" value="NAD(P)-binding Rossmann-fold domains"/>
    <property type="match status" value="1"/>
</dbReference>
<dbReference type="EMBL" id="QMAP01000007">
    <property type="protein sequence ID" value="RXI48193.1"/>
    <property type="molecule type" value="Genomic_DNA"/>
</dbReference>
<dbReference type="Gene3D" id="3.40.50.720">
    <property type="entry name" value="NAD(P)-binding Rossmann-like Domain"/>
    <property type="match status" value="1"/>
</dbReference>
<sequence>MLKNKRETVLITGASSGIGYELAHVFAENNYNLILIARRLDKLKKMKKYFSDNYKISVEIIENDLSKTRAAEDVFYKIKDLGFDIDVLVNNAGAGQCGFFHEIDLEKHKEIIQLNIMALTELARLVTVDMVKRKSGGILNIASTGAYQPGPLIAVYYATKSYVLSFSEALYNELKPYNVKVTALCPGTTNTEFAKNSGKGELKNAMSARTVAEIGYRALIKGKRVEVPGILNKILVFMSKITPRKLLASIVRCIQRKAMKIK</sequence>
<dbReference type="PRINTS" id="PR00081">
    <property type="entry name" value="GDHRDH"/>
</dbReference>
<protein>
    <submittedName>
        <fullName evidence="4">Short-chain dehydrogenase</fullName>
    </submittedName>
</protein>
<dbReference type="RefSeq" id="WP_129030520.1">
    <property type="nucleotide sequence ID" value="NZ_QMAP01000007.1"/>
</dbReference>
<comment type="similarity">
    <text evidence="1 3">Belongs to the short-chain dehydrogenases/reductases (SDR) family.</text>
</comment>
<organism evidence="4 5">
    <name type="scientific">Clostridium tetani</name>
    <dbReference type="NCBI Taxonomy" id="1513"/>
    <lineage>
        <taxon>Bacteria</taxon>
        <taxon>Bacillati</taxon>
        <taxon>Bacillota</taxon>
        <taxon>Clostridia</taxon>
        <taxon>Eubacteriales</taxon>
        <taxon>Clostridiaceae</taxon>
        <taxon>Clostridium</taxon>
    </lineage>
</organism>
<dbReference type="Proteomes" id="UP000290921">
    <property type="component" value="Unassembled WGS sequence"/>
</dbReference>
<keyword evidence="2" id="KW-0560">Oxidoreductase</keyword>
<dbReference type="Pfam" id="PF00106">
    <property type="entry name" value="adh_short"/>
    <property type="match status" value="1"/>
</dbReference>
<evidence type="ECO:0000256" key="1">
    <source>
        <dbReference type="ARBA" id="ARBA00006484"/>
    </source>
</evidence>
<evidence type="ECO:0000313" key="5">
    <source>
        <dbReference type="Proteomes" id="UP000290921"/>
    </source>
</evidence>
<evidence type="ECO:0000256" key="2">
    <source>
        <dbReference type="ARBA" id="ARBA00023002"/>
    </source>
</evidence>
<dbReference type="PIRSF" id="PIRSF000126">
    <property type="entry name" value="11-beta-HSD1"/>
    <property type="match status" value="1"/>
</dbReference>
<proteinExistence type="inferred from homology"/>
<evidence type="ECO:0000256" key="3">
    <source>
        <dbReference type="RuleBase" id="RU000363"/>
    </source>
</evidence>
<dbReference type="PANTHER" id="PTHR43086:SF3">
    <property type="entry name" value="NADP-DEPENDENT 3-HYDROXY ACID DEHYDROGENASE YDFG"/>
    <property type="match status" value="1"/>
</dbReference>
<accession>A0A4Q0VCI4</accession>
<gene>
    <name evidence="4" type="ORF">DP130_08870</name>
</gene>
<evidence type="ECO:0000313" key="4">
    <source>
        <dbReference type="EMBL" id="RXI48193.1"/>
    </source>
</evidence>
<reference evidence="4 5" key="1">
    <citation type="submission" date="2018-06" db="EMBL/GenBank/DDBJ databases">
        <title>Genome conservation of Clostridium tetani.</title>
        <authorList>
            <person name="Bruggemann H."/>
            <person name="Popoff M.R."/>
        </authorList>
    </citation>
    <scope>NUCLEOTIDE SEQUENCE [LARGE SCALE GENOMIC DNA]</scope>
    <source>
        <strain evidence="4 5">2017.061</strain>
    </source>
</reference>
<dbReference type="InterPro" id="IPR036291">
    <property type="entry name" value="NAD(P)-bd_dom_sf"/>
</dbReference>
<comment type="caution">
    <text evidence="4">The sequence shown here is derived from an EMBL/GenBank/DDBJ whole genome shotgun (WGS) entry which is preliminary data.</text>
</comment>
<dbReference type="PANTHER" id="PTHR43086">
    <property type="entry name" value="VERY-LONG-CHAIN 3-OXOOACYL-COA REDUCTASE"/>
    <property type="match status" value="1"/>
</dbReference>
<dbReference type="InterPro" id="IPR002347">
    <property type="entry name" value="SDR_fam"/>
</dbReference>
<dbReference type="PRINTS" id="PR00080">
    <property type="entry name" value="SDRFAMILY"/>
</dbReference>
<dbReference type="GO" id="GO:0016491">
    <property type="term" value="F:oxidoreductase activity"/>
    <property type="evidence" value="ECO:0007669"/>
    <property type="project" value="UniProtKB-KW"/>
</dbReference>
<dbReference type="AlphaFoldDB" id="A0A4Q0VCI4"/>